<feature type="region of interest" description="Disordered" evidence="1">
    <location>
        <begin position="264"/>
        <end position="283"/>
    </location>
</feature>
<dbReference type="MGI" id="MGI:2141847">
    <property type="gene designation" value="Phrf1"/>
</dbReference>
<reference evidence="3" key="4">
    <citation type="journal article" date="2001" name="Nature">
        <title>Functional annotation of a full-length mouse cDNA collection.</title>
        <authorList>
            <consortium name="The RIKEN Genome Exploration Research Group Phase II Team and the FANTOM Consortium"/>
        </authorList>
    </citation>
    <scope>NUCLEOTIDE SEQUENCE</scope>
    <source>
        <strain evidence="3">C57BL/6J</strain>
        <tissue evidence="3">Thymus</tissue>
    </source>
</reference>
<reference evidence="3" key="8">
    <citation type="journal article" date="2005" name="Science">
        <title>Antisense Transcription in the Mammalian Transcriptome.</title>
        <authorList>
            <consortium name="RIKEN Genome Exploration Research Group and Genome Science Group (Genome Network Project Core Group) and the FANTOM Consortium"/>
        </authorList>
    </citation>
    <scope>NUCLEOTIDE SEQUENCE</scope>
    <source>
        <strain evidence="3">C57BL/6J</strain>
        <tissue evidence="3">Thymus</tissue>
    </source>
</reference>
<reference evidence="3" key="3">
    <citation type="journal article" date="2000" name="Genome Res.">
        <title>RIKEN integrated sequence analysis (RISA) system--384-format sequencing pipeline with 384 multicapillary sequencer.</title>
        <authorList>
            <person name="Shibata K."/>
            <person name="Itoh M."/>
            <person name="Aizawa K."/>
            <person name="Nagaoka S."/>
            <person name="Sasaki N."/>
            <person name="Carninci P."/>
            <person name="Konno H."/>
            <person name="Akiyama J."/>
            <person name="Nishi K."/>
            <person name="Kitsunai T."/>
            <person name="Tashiro H."/>
            <person name="Itoh M."/>
            <person name="Sumi N."/>
            <person name="Ishii Y."/>
            <person name="Nakamura S."/>
            <person name="Hazama M."/>
            <person name="Nishine T."/>
            <person name="Harada A."/>
            <person name="Yamamoto R."/>
            <person name="Matsumoto H."/>
            <person name="Sakaguchi S."/>
            <person name="Ikegami T."/>
            <person name="Kashiwagi K."/>
            <person name="Fujiwake S."/>
            <person name="Inoue K."/>
            <person name="Togawa Y."/>
            <person name="Izawa M."/>
            <person name="Ohara E."/>
            <person name="Watahiki M."/>
            <person name="Yoneda Y."/>
            <person name="Ishikawa T."/>
            <person name="Ozawa K."/>
            <person name="Tanaka T."/>
            <person name="Matsuura S."/>
            <person name="Kawai J."/>
            <person name="Okazaki Y."/>
            <person name="Muramatsu M."/>
            <person name="Inoue Y."/>
            <person name="Kira A."/>
            <person name="Hayashizaki Y."/>
        </authorList>
    </citation>
    <scope>NUCLEOTIDE SEQUENCE</scope>
    <source>
        <strain evidence="3">C57BL/6J</strain>
        <tissue evidence="3">Thymus</tissue>
    </source>
</reference>
<name>Q8C9I2_MOUSE</name>
<feature type="region of interest" description="Disordered" evidence="1">
    <location>
        <begin position="168"/>
        <end position="189"/>
    </location>
</feature>
<evidence type="ECO:0000313" key="4">
    <source>
        <dbReference type="MGI" id="MGI:2141847"/>
    </source>
</evidence>
<dbReference type="EMBL" id="AK042050">
    <property type="protein sequence ID" value="BAC31144.1"/>
    <property type="molecule type" value="mRNA"/>
</dbReference>
<feature type="region of interest" description="Disordered" evidence="1">
    <location>
        <begin position="42"/>
        <end position="117"/>
    </location>
</feature>
<proteinExistence type="evidence at transcript level"/>
<reference evidence="3" key="2">
    <citation type="journal article" date="2000" name="Genome Res.">
        <title>Normalization and subtraction of cap-trapper-selected cDNAs to prepare full-length cDNA libraries for rapid discovery of new genes.</title>
        <authorList>
            <person name="Carninci P."/>
            <person name="Shibata Y."/>
            <person name="Hayatsu N."/>
            <person name="Sugahara Y."/>
            <person name="Shibata K."/>
            <person name="Itoh M."/>
            <person name="Konno H."/>
            <person name="Okazaki Y."/>
            <person name="Muramatsu M."/>
            <person name="Hayashizaki Y."/>
        </authorList>
    </citation>
    <scope>NUCLEOTIDE SEQUENCE</scope>
    <source>
        <strain evidence="3">C57BL/6J</strain>
        <tissue evidence="3">Thymus</tissue>
    </source>
</reference>
<feature type="domain" description="SFR19-like C-terminal" evidence="2">
    <location>
        <begin position="187"/>
        <end position="271"/>
    </location>
</feature>
<evidence type="ECO:0000256" key="1">
    <source>
        <dbReference type="SAM" id="MobiDB-lite"/>
    </source>
</evidence>
<sequence>MTKDSPVLSARGWEAVRPRDAVAQAPLLRSRTLVKRVTWNLQEAEHSTPAALDRDPRTPLQRPQRPQEGDWDAEDRALIGFQQAPFSELPPPIHVLQESGLPDADPSQVYSPNMPPPLAQPSSILPYALVSQPSVQLILQGTLPLAGCGTAQSLAPVPTMPATVSELAVPTTNNSEERTATPKTAAEKTKKEEYMKKLHMQERAVEEVKLAIKPFYQKREVTKEEYKDILRKAVQKICHSKSGEINPVKVANLVKAYVDKYRHMRRHKKTEGGEEPPTQGAET</sequence>
<dbReference type="PeptideAtlas" id="Q8C9I2"/>
<dbReference type="InterPro" id="IPR057031">
    <property type="entry name" value="SFR19-like_C"/>
</dbReference>
<dbReference type="AlphaFoldDB" id="Q8C9I2"/>
<reference evidence="3" key="7">
    <citation type="journal article" date="2005" name="Science">
        <title>The Transcriptional Landscape of the Mammalian Genome.</title>
        <authorList>
            <consortium name="The FANTOM Consortium"/>
            <consortium name="Riken Genome Exploration Research Group and Genome Science Group (Genome Network Project Core Group)"/>
        </authorList>
    </citation>
    <scope>NUCLEOTIDE SEQUENCE</scope>
    <source>
        <strain evidence="3">C57BL/6J</strain>
        <tissue evidence="3">Thymus</tissue>
    </source>
</reference>
<reference evidence="3" key="5">
    <citation type="submission" date="2001-07" db="EMBL/GenBank/DDBJ databases">
        <authorList>
            <person name="Adachi J."/>
            <person name="Aizawa K."/>
            <person name="Akimura T."/>
            <person name="Arakawa T."/>
            <person name="Bono H."/>
            <person name="Carninci P."/>
            <person name="Fukuda S."/>
            <person name="Furuno M."/>
            <person name="Hanagaki T."/>
            <person name="Hara A."/>
            <person name="Hashizume W."/>
            <person name="Hayashida K."/>
            <person name="Hayatsu N."/>
            <person name="Hiramoto K."/>
            <person name="Hiraoka T."/>
            <person name="Hirozane T."/>
            <person name="Hori F."/>
            <person name="Imotani K."/>
            <person name="Ishii Y."/>
            <person name="Itoh M."/>
            <person name="Kagawa I."/>
            <person name="Kasukawa T."/>
            <person name="Katoh H."/>
            <person name="Kawai J."/>
            <person name="Kojima Y."/>
            <person name="Kondo S."/>
            <person name="Konno H."/>
            <person name="Kouda M."/>
            <person name="Koya S."/>
            <person name="Kurihara C."/>
            <person name="Matsuyama T."/>
            <person name="Miyazaki A."/>
            <person name="Murata M."/>
            <person name="Nakamura M."/>
            <person name="Nishi K."/>
            <person name="Nomura K."/>
            <person name="Numazaki R."/>
            <person name="Ohno M."/>
            <person name="Ohsato N."/>
            <person name="Okazaki Y."/>
            <person name="Saito R."/>
            <person name="Saitoh H."/>
            <person name="Sakai C."/>
            <person name="Sakai K."/>
            <person name="Sakazume N."/>
            <person name="Sano H."/>
            <person name="Sasaki D."/>
            <person name="Shibata K."/>
            <person name="Shinagawa A."/>
            <person name="Shiraki T."/>
            <person name="Sogabe Y."/>
            <person name="Tagami M."/>
            <person name="Tagawa A."/>
            <person name="Takahashi F."/>
            <person name="Takaku-Akahira S."/>
            <person name="Takeda Y."/>
            <person name="Tanaka T."/>
            <person name="Tomaru A."/>
            <person name="Toya T."/>
            <person name="Yasunishi A."/>
            <person name="Muramatsu M."/>
            <person name="Hayashizaki Y."/>
        </authorList>
    </citation>
    <scope>NUCLEOTIDE SEQUENCE</scope>
    <source>
        <strain evidence="3">C57BL/6J</strain>
        <tissue evidence="3">Thymus</tissue>
    </source>
</reference>
<dbReference type="AGR" id="MGI:2141847"/>
<accession>Q8C9I2</accession>
<dbReference type="PANTHER" id="PTHR12618">
    <property type="entry name" value="PHD AND RING FINGER DOMAIN-CONTAINING PROTEIN 1"/>
    <property type="match status" value="1"/>
</dbReference>
<evidence type="ECO:0000259" key="2">
    <source>
        <dbReference type="Pfam" id="PF23030"/>
    </source>
</evidence>
<dbReference type="Pfam" id="PF23030">
    <property type="entry name" value="SCAF11-like_C"/>
    <property type="match status" value="1"/>
</dbReference>
<protein>
    <recommendedName>
        <fullName evidence="2">SFR19-like C-terminal domain-containing protein</fullName>
    </recommendedName>
</protein>
<reference evidence="3" key="1">
    <citation type="journal article" date="1999" name="Methods Enzymol.">
        <title>High-efficiency full-length cDNA cloning.</title>
        <authorList>
            <person name="Carninci P."/>
            <person name="Hayashizaki Y."/>
        </authorList>
    </citation>
    <scope>NUCLEOTIDE SEQUENCE</scope>
    <source>
        <strain evidence="3">C57BL/6J</strain>
        <tissue evidence="3">Thymus</tissue>
    </source>
</reference>
<reference evidence="3" key="6">
    <citation type="journal article" date="2002" name="Nature">
        <title>Analysis of the mouse transcriptome based on functional annotation of 60,770 full-length cDNAs.</title>
        <authorList>
            <consortium name="The FANTOM Consortium and the RIKEN Genome Exploration Research Group Phase I and II Team"/>
        </authorList>
    </citation>
    <scope>NUCLEOTIDE SEQUENCE</scope>
    <source>
        <strain evidence="3">C57BL/6J</strain>
        <tissue evidence="3">Thymus</tissue>
    </source>
</reference>
<dbReference type="PANTHER" id="PTHR12618:SF20">
    <property type="entry name" value="PHD AND RING FINGER DOMAIN-CONTAINING PROTEIN 1"/>
    <property type="match status" value="1"/>
</dbReference>
<dbReference type="InterPro" id="IPR047157">
    <property type="entry name" value="PHRF1/Atg35"/>
</dbReference>
<gene>
    <name evidence="4" type="primary">Phrf1</name>
    <name evidence="4" type="synonym">AA673488</name>
</gene>
<feature type="compositionally biased region" description="Basic and acidic residues" evidence="1">
    <location>
        <begin position="175"/>
        <end position="189"/>
    </location>
</feature>
<organism evidence="3">
    <name type="scientific">Mus musculus</name>
    <name type="common">Mouse</name>
    <dbReference type="NCBI Taxonomy" id="10090"/>
    <lineage>
        <taxon>Eukaryota</taxon>
        <taxon>Metazoa</taxon>
        <taxon>Chordata</taxon>
        <taxon>Craniata</taxon>
        <taxon>Vertebrata</taxon>
        <taxon>Euteleostomi</taxon>
        <taxon>Mammalia</taxon>
        <taxon>Eutheria</taxon>
        <taxon>Euarchontoglires</taxon>
        <taxon>Glires</taxon>
        <taxon>Rodentia</taxon>
        <taxon>Myomorpha</taxon>
        <taxon>Muroidea</taxon>
        <taxon>Muridae</taxon>
        <taxon>Murinae</taxon>
        <taxon>Mus</taxon>
        <taxon>Mus</taxon>
    </lineage>
</organism>
<evidence type="ECO:0000313" key="3">
    <source>
        <dbReference type="EMBL" id="BAC31144.1"/>
    </source>
</evidence>